<keyword evidence="6" id="KW-0010">Activator</keyword>
<dbReference type="Gene3D" id="1.10.10.60">
    <property type="entry name" value="Homeodomain-like"/>
    <property type="match status" value="1"/>
</dbReference>
<evidence type="ECO:0000256" key="1">
    <source>
        <dbReference type="ARBA" id="ARBA00022741"/>
    </source>
</evidence>
<dbReference type="Proteomes" id="UP000253529">
    <property type="component" value="Unassembled WGS sequence"/>
</dbReference>
<keyword evidence="4" id="KW-0805">Transcription regulation</keyword>
<comment type="caution">
    <text evidence="10">The sequence shown here is derived from an EMBL/GenBank/DDBJ whole genome shotgun (WGS) entry which is preliminary data.</text>
</comment>
<dbReference type="InterPro" id="IPR024096">
    <property type="entry name" value="NO_sig/Golgi_transp_ligand-bd"/>
</dbReference>
<dbReference type="AlphaFoldDB" id="A0A366F6S5"/>
<dbReference type="PROSITE" id="PS00688">
    <property type="entry name" value="SIGMA54_INTERACT_3"/>
    <property type="match status" value="1"/>
</dbReference>
<keyword evidence="2" id="KW-0067">ATP-binding</keyword>
<feature type="compositionally biased region" description="Basic residues" evidence="8">
    <location>
        <begin position="1"/>
        <end position="12"/>
    </location>
</feature>
<dbReference type="Gene3D" id="1.10.8.60">
    <property type="match status" value="1"/>
</dbReference>
<keyword evidence="1" id="KW-0547">Nucleotide-binding</keyword>
<proteinExistence type="predicted"/>
<feature type="domain" description="Sigma-54 factor interaction" evidence="9">
    <location>
        <begin position="248"/>
        <end position="477"/>
    </location>
</feature>
<accession>A0A366F6S5</accession>
<dbReference type="InterPro" id="IPR058031">
    <property type="entry name" value="AAA_lid_NorR"/>
</dbReference>
<evidence type="ECO:0000256" key="6">
    <source>
        <dbReference type="ARBA" id="ARBA00023159"/>
    </source>
</evidence>
<dbReference type="GO" id="GO:0000160">
    <property type="term" value="P:phosphorelay signal transduction system"/>
    <property type="evidence" value="ECO:0007669"/>
    <property type="project" value="UniProtKB-KW"/>
</dbReference>
<protein>
    <submittedName>
        <fullName evidence="10">Regulatory Fis family protein</fullName>
    </submittedName>
</protein>
<dbReference type="InterPro" id="IPR027417">
    <property type="entry name" value="P-loop_NTPase"/>
</dbReference>
<dbReference type="Pfam" id="PF06505">
    <property type="entry name" value="XylR_N"/>
    <property type="match status" value="1"/>
</dbReference>
<dbReference type="FunFam" id="3.40.50.300:FF:000006">
    <property type="entry name" value="DNA-binding transcriptional regulator NtrC"/>
    <property type="match status" value="1"/>
</dbReference>
<dbReference type="InterPro" id="IPR002197">
    <property type="entry name" value="HTH_Fis"/>
</dbReference>
<dbReference type="PROSITE" id="PS00675">
    <property type="entry name" value="SIGMA54_INTERACT_1"/>
    <property type="match status" value="1"/>
</dbReference>
<organism evidence="10 11">
    <name type="scientific">Roseiarcus fermentans</name>
    <dbReference type="NCBI Taxonomy" id="1473586"/>
    <lineage>
        <taxon>Bacteria</taxon>
        <taxon>Pseudomonadati</taxon>
        <taxon>Pseudomonadota</taxon>
        <taxon>Alphaproteobacteria</taxon>
        <taxon>Hyphomicrobiales</taxon>
        <taxon>Roseiarcaceae</taxon>
        <taxon>Roseiarcus</taxon>
    </lineage>
</organism>
<dbReference type="SMART" id="SM00382">
    <property type="entry name" value="AAA"/>
    <property type="match status" value="1"/>
</dbReference>
<gene>
    <name evidence="10" type="ORF">DFR50_12114</name>
</gene>
<dbReference type="InterPro" id="IPR010523">
    <property type="entry name" value="XylR_N"/>
</dbReference>
<evidence type="ECO:0000256" key="3">
    <source>
        <dbReference type="ARBA" id="ARBA00023012"/>
    </source>
</evidence>
<evidence type="ECO:0000259" key="9">
    <source>
        <dbReference type="PROSITE" id="PS50045"/>
    </source>
</evidence>
<dbReference type="Gene3D" id="3.30.1380.20">
    <property type="entry name" value="Trafficking protein particle complex subunit 3"/>
    <property type="match status" value="1"/>
</dbReference>
<dbReference type="PRINTS" id="PR01590">
    <property type="entry name" value="HTHFIS"/>
</dbReference>
<dbReference type="Gene3D" id="3.40.50.300">
    <property type="entry name" value="P-loop containing nucleotide triphosphate hydrolases"/>
    <property type="match status" value="1"/>
</dbReference>
<sequence>MSGHRPGGRRGHAAAAAASERDIAPGAARRSGGIDPAMREELHFSPDDGHIFLYGQRMLLFHAASMATLRRELIERLGGAAAREILTRLGYQQGFEDGVRIRETNRDRPVEDLLGMGPRLREMEGFVLNHPIDAMVCDGDRGAFWGDYFWSSSFEAQAQLDHAGLSGEPACWIMVGYANGYCTAVTGMPILWRELECTAMGHSRCRVVGRALSDWRNFDEEDTGFVQLEAAPPGRVAGADRTGVLDNFIGASAGFKATVDLVRRVAPTDATVLFLGESGVGKERFARALHGMSARADKPFIAVNCAAIPEALVEAELFGVEKGAYTGADRSRPGRFERADGGVLFLDEIASLPAPAQGKLLRVLQEREIERVGDVRVRKVDVRIIAAANQDLRAEVAEKRFRADLFYRLNVYPVSIPPLRDRREDIPLLVSLFTQRFASRLGKRIAGFTRRAHRALWFYDWPGNVRELENLIERAVILCDEGAPIDVRHLFRGGETLNFTVFNLDKDGALAAAGGAGAMSPQPAKGRLAEAVLEDFQSFEALEADLLSLAMERNGGNVSAAARLLKMGRGQFEYRLKKHRGAAPGGTRGRAQPGRPG</sequence>
<dbReference type="PROSITE" id="PS50045">
    <property type="entry name" value="SIGMA54_INTERACT_4"/>
    <property type="match status" value="1"/>
</dbReference>
<dbReference type="InterPro" id="IPR003593">
    <property type="entry name" value="AAA+_ATPase"/>
</dbReference>
<dbReference type="SUPFAM" id="SSF46689">
    <property type="entry name" value="Homeodomain-like"/>
    <property type="match status" value="1"/>
</dbReference>
<dbReference type="SUPFAM" id="SSF52540">
    <property type="entry name" value="P-loop containing nucleoside triphosphate hydrolases"/>
    <property type="match status" value="1"/>
</dbReference>
<dbReference type="GO" id="GO:0005524">
    <property type="term" value="F:ATP binding"/>
    <property type="evidence" value="ECO:0007669"/>
    <property type="project" value="UniProtKB-KW"/>
</dbReference>
<keyword evidence="7" id="KW-0804">Transcription</keyword>
<evidence type="ECO:0000256" key="7">
    <source>
        <dbReference type="ARBA" id="ARBA00023163"/>
    </source>
</evidence>
<dbReference type="InterPro" id="IPR009057">
    <property type="entry name" value="Homeodomain-like_sf"/>
</dbReference>
<dbReference type="FunFam" id="1.10.8.60:FF:000014">
    <property type="entry name" value="DNA-binding transcriptional regulator NtrC"/>
    <property type="match status" value="1"/>
</dbReference>
<evidence type="ECO:0000256" key="5">
    <source>
        <dbReference type="ARBA" id="ARBA00023125"/>
    </source>
</evidence>
<evidence type="ECO:0000313" key="10">
    <source>
        <dbReference type="EMBL" id="RBP09670.1"/>
    </source>
</evidence>
<evidence type="ECO:0000256" key="2">
    <source>
        <dbReference type="ARBA" id="ARBA00022840"/>
    </source>
</evidence>
<dbReference type="SUPFAM" id="SSF111126">
    <property type="entry name" value="Ligand-binding domain in the NO signalling and Golgi transport"/>
    <property type="match status" value="1"/>
</dbReference>
<keyword evidence="5" id="KW-0238">DNA-binding</keyword>
<name>A0A366F6S5_9HYPH</name>
<dbReference type="PANTHER" id="PTHR32071:SF117">
    <property type="entry name" value="PTS-DEPENDENT DIHYDROXYACETONE KINASE OPERON REGULATORY PROTEIN-RELATED"/>
    <property type="match status" value="1"/>
</dbReference>
<dbReference type="InterPro" id="IPR025944">
    <property type="entry name" value="Sigma_54_int_dom_CS"/>
</dbReference>
<keyword evidence="11" id="KW-1185">Reference proteome</keyword>
<dbReference type="GO" id="GO:0006355">
    <property type="term" value="P:regulation of DNA-templated transcription"/>
    <property type="evidence" value="ECO:0007669"/>
    <property type="project" value="InterPro"/>
</dbReference>
<keyword evidence="3" id="KW-0902">Two-component regulatory system</keyword>
<dbReference type="Pfam" id="PF02954">
    <property type="entry name" value="HTH_8"/>
    <property type="match status" value="1"/>
</dbReference>
<dbReference type="Pfam" id="PF25601">
    <property type="entry name" value="AAA_lid_14"/>
    <property type="match status" value="1"/>
</dbReference>
<dbReference type="Pfam" id="PF02830">
    <property type="entry name" value="V4R"/>
    <property type="match status" value="1"/>
</dbReference>
<dbReference type="CDD" id="cd00009">
    <property type="entry name" value="AAA"/>
    <property type="match status" value="1"/>
</dbReference>
<dbReference type="InterPro" id="IPR025662">
    <property type="entry name" value="Sigma_54_int_dom_ATP-bd_1"/>
</dbReference>
<evidence type="ECO:0000313" key="11">
    <source>
        <dbReference type="Proteomes" id="UP000253529"/>
    </source>
</evidence>
<dbReference type="PANTHER" id="PTHR32071">
    <property type="entry name" value="TRANSCRIPTIONAL REGULATORY PROTEIN"/>
    <property type="match status" value="1"/>
</dbReference>
<evidence type="ECO:0000256" key="4">
    <source>
        <dbReference type="ARBA" id="ARBA00023015"/>
    </source>
</evidence>
<dbReference type="SMART" id="SM00989">
    <property type="entry name" value="V4R"/>
    <property type="match status" value="1"/>
</dbReference>
<dbReference type="EMBL" id="QNRK01000021">
    <property type="protein sequence ID" value="RBP09670.1"/>
    <property type="molecule type" value="Genomic_DNA"/>
</dbReference>
<dbReference type="InterPro" id="IPR004096">
    <property type="entry name" value="V4R"/>
</dbReference>
<dbReference type="RefSeq" id="WP_210208962.1">
    <property type="nucleotide sequence ID" value="NZ_QNRK01000021.1"/>
</dbReference>
<feature type="region of interest" description="Disordered" evidence="8">
    <location>
        <begin position="1"/>
        <end position="32"/>
    </location>
</feature>
<reference evidence="10 11" key="1">
    <citation type="submission" date="2018-06" db="EMBL/GenBank/DDBJ databases">
        <title>Genomic Encyclopedia of Type Strains, Phase IV (KMG-IV): sequencing the most valuable type-strain genomes for metagenomic binning, comparative biology and taxonomic classification.</title>
        <authorList>
            <person name="Goeker M."/>
        </authorList>
    </citation>
    <scope>NUCLEOTIDE SEQUENCE [LARGE SCALE GENOMIC DNA]</scope>
    <source>
        <strain evidence="10 11">DSM 24875</strain>
    </source>
</reference>
<dbReference type="Pfam" id="PF00158">
    <property type="entry name" value="Sigma54_activat"/>
    <property type="match status" value="1"/>
</dbReference>
<evidence type="ECO:0000256" key="8">
    <source>
        <dbReference type="SAM" id="MobiDB-lite"/>
    </source>
</evidence>
<dbReference type="GO" id="GO:0043565">
    <property type="term" value="F:sequence-specific DNA binding"/>
    <property type="evidence" value="ECO:0007669"/>
    <property type="project" value="InterPro"/>
</dbReference>
<dbReference type="InterPro" id="IPR002078">
    <property type="entry name" value="Sigma_54_int"/>
</dbReference>